<dbReference type="eggNOG" id="KOG0202">
    <property type="taxonomic scope" value="Eukaryota"/>
</dbReference>
<dbReference type="Gene3D" id="2.70.150.10">
    <property type="entry name" value="Calcium-transporting ATPase, cytoplasmic transduction domain A"/>
    <property type="match status" value="1"/>
</dbReference>
<dbReference type="FunFam" id="2.70.150.10:FF:000008">
    <property type="entry name" value="Calcium-transporting ATPase"/>
    <property type="match status" value="1"/>
</dbReference>
<dbReference type="InterPro" id="IPR006413">
    <property type="entry name" value="P-type_ATPase_IIA_PMR1"/>
</dbReference>
<evidence type="ECO:0000259" key="14">
    <source>
        <dbReference type="SMART" id="SM00831"/>
    </source>
</evidence>
<dbReference type="NCBIfam" id="TIGR01494">
    <property type="entry name" value="ATPase_P-type"/>
    <property type="match status" value="2"/>
</dbReference>
<dbReference type="GO" id="GO:0016887">
    <property type="term" value="F:ATP hydrolysis activity"/>
    <property type="evidence" value="ECO:0007669"/>
    <property type="project" value="InterPro"/>
</dbReference>
<dbReference type="SUPFAM" id="SSF56784">
    <property type="entry name" value="HAD-like"/>
    <property type="match status" value="1"/>
</dbReference>
<dbReference type="GO" id="GO:0016020">
    <property type="term" value="C:membrane"/>
    <property type="evidence" value="ECO:0007669"/>
    <property type="project" value="UniProtKB-SubCell"/>
</dbReference>
<dbReference type="SFLD" id="SFLDG00002">
    <property type="entry name" value="C1.7:_P-type_atpase_like"/>
    <property type="match status" value="1"/>
</dbReference>
<keyword evidence="9 12" id="KW-1133">Transmembrane helix</keyword>
<dbReference type="NCBIfam" id="TIGR01522">
    <property type="entry name" value="ATPase-IIA2_Ca"/>
    <property type="match status" value="1"/>
</dbReference>
<keyword evidence="4 12" id="KW-0812">Transmembrane</keyword>
<dbReference type="GO" id="GO:0005524">
    <property type="term" value="F:ATP binding"/>
    <property type="evidence" value="ECO:0007669"/>
    <property type="project" value="UniProtKB-KW"/>
</dbReference>
<comment type="subcellular location">
    <subcellularLocation>
        <location evidence="1">Endomembrane system</location>
        <topology evidence="1">Multi-pass membrane protein</topology>
    </subcellularLocation>
    <subcellularLocation>
        <location evidence="12">Membrane</location>
        <topology evidence="12">Multi-pass membrane protein</topology>
    </subcellularLocation>
</comment>
<evidence type="ECO:0000256" key="5">
    <source>
        <dbReference type="ARBA" id="ARBA00022741"/>
    </source>
</evidence>
<keyword evidence="8" id="KW-1278">Translocase</keyword>
<dbReference type="SFLD" id="SFLDF00027">
    <property type="entry name" value="p-type_atpase"/>
    <property type="match status" value="1"/>
</dbReference>
<keyword evidence="3 12" id="KW-0109">Calcium transport</keyword>
<dbReference type="GO" id="GO:0012505">
    <property type="term" value="C:endomembrane system"/>
    <property type="evidence" value="ECO:0007669"/>
    <property type="project" value="UniProtKB-SubCell"/>
</dbReference>
<feature type="transmembrane region" description="Helical" evidence="12">
    <location>
        <begin position="900"/>
        <end position="920"/>
    </location>
</feature>
<feature type="transmembrane region" description="Helical" evidence="12">
    <location>
        <begin position="145"/>
        <end position="163"/>
    </location>
</feature>
<dbReference type="SUPFAM" id="SSF81660">
    <property type="entry name" value="Metal cation-transporting ATPase, ATP-binding domain N"/>
    <property type="match status" value="1"/>
</dbReference>
<evidence type="ECO:0000256" key="13">
    <source>
        <dbReference type="SAM" id="MobiDB-lite"/>
    </source>
</evidence>
<feature type="domain" description="Cation-transporting P-type ATPase N-terminal" evidence="14">
    <location>
        <begin position="91"/>
        <end position="165"/>
    </location>
</feature>
<gene>
    <name evidence="15" type="ORF">BDEG_20171</name>
</gene>
<evidence type="ECO:0000256" key="6">
    <source>
        <dbReference type="ARBA" id="ARBA00022837"/>
    </source>
</evidence>
<dbReference type="Pfam" id="PF13246">
    <property type="entry name" value="Cation_ATPase"/>
    <property type="match status" value="1"/>
</dbReference>
<comment type="function">
    <text evidence="12">Catalyzes the hydrolysis of ATP coupled with the transport of calcium.</text>
</comment>
<protein>
    <recommendedName>
        <fullName evidence="12">Calcium-transporting ATPase</fullName>
        <ecNumber evidence="12">7.2.2.10</ecNumber>
    </recommendedName>
</protein>
<keyword evidence="2 12" id="KW-0813">Transport</keyword>
<dbReference type="EC" id="7.2.2.10" evidence="12"/>
<keyword evidence="11 12" id="KW-0472">Membrane</keyword>
<dbReference type="SUPFAM" id="SSF81653">
    <property type="entry name" value="Calcium ATPase, transduction domain A"/>
    <property type="match status" value="1"/>
</dbReference>
<dbReference type="PRINTS" id="PR00120">
    <property type="entry name" value="HATPASE"/>
</dbReference>
<dbReference type="Pfam" id="PF00690">
    <property type="entry name" value="Cation_ATPase_N"/>
    <property type="match status" value="1"/>
</dbReference>
<dbReference type="Proteomes" id="UP000077115">
    <property type="component" value="Unassembled WGS sequence"/>
</dbReference>
<dbReference type="InterPro" id="IPR004014">
    <property type="entry name" value="ATPase_P-typ_cation-transptr_N"/>
</dbReference>
<feature type="region of interest" description="Disordered" evidence="13">
    <location>
        <begin position="1"/>
        <end position="24"/>
    </location>
</feature>
<dbReference type="OrthoDB" id="3352408at2759"/>
<evidence type="ECO:0000256" key="7">
    <source>
        <dbReference type="ARBA" id="ARBA00022840"/>
    </source>
</evidence>
<dbReference type="GO" id="GO:0005388">
    <property type="term" value="F:P-type calcium transporter activity"/>
    <property type="evidence" value="ECO:0007669"/>
    <property type="project" value="UniProtKB-EC"/>
</dbReference>
<evidence type="ECO:0000313" key="16">
    <source>
        <dbReference type="Proteomes" id="UP000077115"/>
    </source>
</evidence>
<reference evidence="15 16" key="1">
    <citation type="submission" date="2006-10" db="EMBL/GenBank/DDBJ databases">
        <title>The Genome Sequence of Batrachochytrium dendrobatidis JEL423.</title>
        <authorList>
            <consortium name="The Broad Institute Genome Sequencing Platform"/>
            <person name="Birren B."/>
            <person name="Lander E."/>
            <person name="Galagan J."/>
            <person name="Cuomo C."/>
            <person name="Devon K."/>
            <person name="Jaffe D."/>
            <person name="Butler J."/>
            <person name="Alvarez P."/>
            <person name="Gnerre S."/>
            <person name="Grabherr M."/>
            <person name="Kleber M."/>
            <person name="Mauceli E."/>
            <person name="Brockman W."/>
            <person name="Young S."/>
            <person name="LaButti K."/>
            <person name="Sykes S."/>
            <person name="DeCaprio D."/>
            <person name="Crawford M."/>
            <person name="Koehrsen M."/>
            <person name="Engels R."/>
            <person name="Montgomery P."/>
            <person name="Pearson M."/>
            <person name="Howarth C."/>
            <person name="Larson L."/>
            <person name="White J."/>
            <person name="O'Leary S."/>
            <person name="Kodira C."/>
            <person name="Zeng Q."/>
            <person name="Yandava C."/>
            <person name="Alvarado L."/>
            <person name="Longcore J."/>
            <person name="James T."/>
        </authorList>
    </citation>
    <scope>NUCLEOTIDE SEQUENCE [LARGE SCALE GENOMIC DNA]</scope>
    <source>
        <strain evidence="15 16">JEL423</strain>
    </source>
</reference>
<dbReference type="SMART" id="SM00831">
    <property type="entry name" value="Cation_ATPase_N"/>
    <property type="match status" value="1"/>
</dbReference>
<keyword evidence="10 12" id="KW-0406">Ion transport</keyword>
<evidence type="ECO:0000256" key="4">
    <source>
        <dbReference type="ARBA" id="ARBA00022692"/>
    </source>
</evidence>
<dbReference type="FunFam" id="3.40.1110.10:FF:000186">
    <property type="entry name" value="Calcium-transporting ATPase 1"/>
    <property type="match status" value="1"/>
</dbReference>
<dbReference type="PRINTS" id="PR00119">
    <property type="entry name" value="CATATPASE"/>
</dbReference>
<dbReference type="SFLD" id="SFLDS00003">
    <property type="entry name" value="Haloacid_Dehalogenase"/>
    <property type="match status" value="1"/>
</dbReference>
<evidence type="ECO:0000256" key="8">
    <source>
        <dbReference type="ARBA" id="ARBA00022967"/>
    </source>
</evidence>
<dbReference type="InterPro" id="IPR008250">
    <property type="entry name" value="ATPase_P-typ_transduc_dom_A_sf"/>
</dbReference>
<evidence type="ECO:0000256" key="11">
    <source>
        <dbReference type="ARBA" id="ARBA00023136"/>
    </source>
</evidence>
<feature type="transmembrane region" description="Helical" evidence="12">
    <location>
        <begin position="926"/>
        <end position="947"/>
    </location>
</feature>
<dbReference type="InterPro" id="IPR001757">
    <property type="entry name" value="P_typ_ATPase"/>
</dbReference>
<evidence type="ECO:0000256" key="10">
    <source>
        <dbReference type="ARBA" id="ARBA00023065"/>
    </source>
</evidence>
<dbReference type="VEuPathDB" id="FungiDB:BDEG_20171"/>
<dbReference type="InterPro" id="IPR023298">
    <property type="entry name" value="ATPase_P-typ_TM_dom_sf"/>
</dbReference>
<feature type="transmembrane region" description="Helical" evidence="12">
    <location>
        <begin position="336"/>
        <end position="354"/>
    </location>
</feature>
<dbReference type="InterPro" id="IPR023214">
    <property type="entry name" value="HAD_sf"/>
</dbReference>
<evidence type="ECO:0000256" key="9">
    <source>
        <dbReference type="ARBA" id="ARBA00022989"/>
    </source>
</evidence>
<dbReference type="InterPro" id="IPR023299">
    <property type="entry name" value="ATPase_P-typ_cyto_dom_N"/>
</dbReference>
<evidence type="ECO:0000256" key="2">
    <source>
        <dbReference type="ARBA" id="ARBA00022448"/>
    </source>
</evidence>
<comment type="caution">
    <text evidence="12">Lacks conserved residue(s) required for the propagation of feature annotation.</text>
</comment>
<dbReference type="STRING" id="403673.A0A177W7A4"/>
<evidence type="ECO:0000256" key="12">
    <source>
        <dbReference type="RuleBase" id="RU361146"/>
    </source>
</evidence>
<dbReference type="AlphaFoldDB" id="A0A177W7A4"/>
<dbReference type="Gene3D" id="3.40.50.1000">
    <property type="entry name" value="HAD superfamily/HAD-like"/>
    <property type="match status" value="1"/>
</dbReference>
<feature type="transmembrane region" description="Helical" evidence="12">
    <location>
        <begin position="831"/>
        <end position="852"/>
    </location>
</feature>
<evidence type="ECO:0000313" key="15">
    <source>
        <dbReference type="EMBL" id="OAJ35949.1"/>
    </source>
</evidence>
<feature type="transmembrane region" description="Helical" evidence="12">
    <location>
        <begin position="366"/>
        <end position="390"/>
    </location>
</feature>
<accession>A0A177W7A4</accession>
<dbReference type="Pfam" id="PF00122">
    <property type="entry name" value="E1-E2_ATPase"/>
    <property type="match status" value="1"/>
</dbReference>
<dbReference type="EMBL" id="DS022300">
    <property type="protein sequence ID" value="OAJ35949.1"/>
    <property type="molecule type" value="Genomic_DNA"/>
</dbReference>
<keyword evidence="6 12" id="KW-0106">Calcium</keyword>
<sequence>MAASAGRVGSPRSDPIHSAWSRPADNAGSAEYALLMENVSSTGPNDPTAIDGNPPQLQDTRAFNHTGSALGSSNSVGHILSNAGSRSISAIFSACSAHATLERQGVSKDLGLDNAEVARRRLQYGLNELSAEASESMLIKFFEQFQNPLILLLLASAVVSVVIGNIQDAISITLAILIVLTVAFVQEYQSEKSLEALNKLAPPHCHVIREGDIRQKLANELVPGDIVVFERGDRVPADVRLFETVHLDIDESSLTGENEPTRKHTDTLQNVGPDVSLNERKNIAFMGTLIFNGHGKGVVIATGKLTELGVVFCMMNEVETRRTPLQTKMDTLGKQLSGASFIFIGLIMLMGVLQGRKLLEMFTVSVSLAVAAIPEGLPIVVTVTLALGVLRMASRHAIVKKLPSVESLGSVNVICVDKTGTLTMNVMKVTQIFTAAHGFPIDVEHKIDPTIIHHSAVVQLLRIANICNNAHTDHTGKTAGQPGEVAIMEFIDKLQQPDERIKENRISEIPFNADRKWMLVESRSTTTRITQCFVKGALEPVLDMCSSYYISESSVIELSTLKRQEFKHQEQHIAQQGLRVLALAYGDSQKNMIFVGLIAMYDPPRPGIANTVRLLIECGIKIVMLTGDSDGTARAIASRIGIPVSTGSIMSGAEINSAREIDLQENISRISVFYRMSPAHKLAIIRAHQRAGAIVAMTGDGVNDAPALRLADIGISMGKHGTDVAKEAADMILVNDNLATVINAIEEGKNIFHNIQNFLCFQLSTSASALSLIAFSTFLGLENPLNAMQILWINIICDGPVAQSLGVENANPEVMKQPPRHKDEPIMTRDLITRILINAAIIVTGTLLLYVFELNEGVVTTRGRTMTFTCFVFFDMWNSLACRSSTRLIHQVGWTTNKMYTYAVTACVLGQLAVIYIPFFQSVFQTSALSLFDLVYLVIVTSVVFWADQGRKMYFTSRKIPECHSDNYV</sequence>
<name>A0A177W7A4_BATDL</name>
<dbReference type="PROSITE" id="PS00154">
    <property type="entry name" value="ATPASE_E1_E2"/>
    <property type="match status" value="1"/>
</dbReference>
<evidence type="ECO:0000256" key="1">
    <source>
        <dbReference type="ARBA" id="ARBA00004127"/>
    </source>
</evidence>
<evidence type="ECO:0000256" key="3">
    <source>
        <dbReference type="ARBA" id="ARBA00022568"/>
    </source>
</evidence>
<dbReference type="Gene3D" id="1.20.1110.10">
    <property type="entry name" value="Calcium-transporting ATPase, transmembrane domain"/>
    <property type="match status" value="1"/>
</dbReference>
<keyword evidence="5 12" id="KW-0547">Nucleotide-binding</keyword>
<dbReference type="InterPro" id="IPR036412">
    <property type="entry name" value="HAD-like_sf"/>
</dbReference>
<proteinExistence type="inferred from homology"/>
<dbReference type="Gene3D" id="3.40.1110.10">
    <property type="entry name" value="Calcium-transporting ATPase, cytoplasmic domain N"/>
    <property type="match status" value="1"/>
</dbReference>
<comment type="similarity">
    <text evidence="12">Belongs to the cation transport ATPase (P-type) (TC 3.A.3) family.</text>
</comment>
<keyword evidence="7 12" id="KW-0067">ATP-binding</keyword>
<reference evidence="15 16" key="2">
    <citation type="submission" date="2016-05" db="EMBL/GenBank/DDBJ databases">
        <title>Lineage-specific infection strategies underlie the spectrum of fungal disease in amphibians.</title>
        <authorList>
            <person name="Cuomo C.A."/>
            <person name="Farrer R.A."/>
            <person name="James T."/>
            <person name="Longcore J."/>
            <person name="Birren B."/>
        </authorList>
    </citation>
    <scope>NUCLEOTIDE SEQUENCE [LARGE SCALE GENOMIC DNA]</scope>
    <source>
        <strain evidence="15 16">JEL423</strain>
    </source>
</reference>
<dbReference type="Pfam" id="PF00689">
    <property type="entry name" value="Cation_ATPase_C"/>
    <property type="match status" value="1"/>
</dbReference>
<dbReference type="InterPro" id="IPR059000">
    <property type="entry name" value="ATPase_P-type_domA"/>
</dbReference>
<dbReference type="PANTHER" id="PTHR42861">
    <property type="entry name" value="CALCIUM-TRANSPORTING ATPASE"/>
    <property type="match status" value="1"/>
</dbReference>
<feature type="transmembrane region" description="Helical" evidence="12">
    <location>
        <begin position="169"/>
        <end position="185"/>
    </location>
</feature>
<dbReference type="SUPFAM" id="SSF81665">
    <property type="entry name" value="Calcium ATPase, transmembrane domain M"/>
    <property type="match status" value="1"/>
</dbReference>
<dbReference type="InterPro" id="IPR044492">
    <property type="entry name" value="P_typ_ATPase_HD_dom"/>
</dbReference>
<dbReference type="InterPro" id="IPR018303">
    <property type="entry name" value="ATPase_P-typ_P_site"/>
</dbReference>
<dbReference type="InterPro" id="IPR006068">
    <property type="entry name" value="ATPase_P-typ_cation-transptr_C"/>
</dbReference>
<comment type="catalytic activity">
    <reaction evidence="12">
        <text>Ca(2+)(in) + ATP + H2O = Ca(2+)(out) + ADP + phosphate + H(+)</text>
        <dbReference type="Rhea" id="RHEA:18105"/>
        <dbReference type="ChEBI" id="CHEBI:15377"/>
        <dbReference type="ChEBI" id="CHEBI:15378"/>
        <dbReference type="ChEBI" id="CHEBI:29108"/>
        <dbReference type="ChEBI" id="CHEBI:30616"/>
        <dbReference type="ChEBI" id="CHEBI:43474"/>
        <dbReference type="ChEBI" id="CHEBI:456216"/>
        <dbReference type="EC" id="7.2.2.10"/>
    </reaction>
</comment>
<organism evidence="15 16">
    <name type="scientific">Batrachochytrium dendrobatidis (strain JEL423)</name>
    <dbReference type="NCBI Taxonomy" id="403673"/>
    <lineage>
        <taxon>Eukaryota</taxon>
        <taxon>Fungi</taxon>
        <taxon>Fungi incertae sedis</taxon>
        <taxon>Chytridiomycota</taxon>
        <taxon>Chytridiomycota incertae sedis</taxon>
        <taxon>Chytridiomycetes</taxon>
        <taxon>Rhizophydiales</taxon>
        <taxon>Rhizophydiales incertae sedis</taxon>
        <taxon>Batrachochytrium</taxon>
    </lineage>
</organism>